<dbReference type="EnsemblPlants" id="ORGLA04G0009800.1">
    <property type="protein sequence ID" value="ORGLA04G0009800.1"/>
    <property type="gene ID" value="ORGLA04G0009800"/>
</dbReference>
<dbReference type="Gramene" id="ORGLA04G0009800.1">
    <property type="protein sequence ID" value="ORGLA04G0009800.1"/>
    <property type="gene ID" value="ORGLA04G0009800"/>
</dbReference>
<protein>
    <submittedName>
        <fullName evidence="1">Uncharacterized protein</fullName>
    </submittedName>
</protein>
<dbReference type="OMA" id="WFICGIR"/>
<name>I1PIS9_ORYGL</name>
<proteinExistence type="predicted"/>
<accession>I1PIS9</accession>
<organism evidence="1 2">
    <name type="scientific">Oryza glaberrima</name>
    <name type="common">African rice</name>
    <dbReference type="NCBI Taxonomy" id="4538"/>
    <lineage>
        <taxon>Eukaryota</taxon>
        <taxon>Viridiplantae</taxon>
        <taxon>Streptophyta</taxon>
        <taxon>Embryophyta</taxon>
        <taxon>Tracheophyta</taxon>
        <taxon>Spermatophyta</taxon>
        <taxon>Magnoliopsida</taxon>
        <taxon>Liliopsida</taxon>
        <taxon>Poales</taxon>
        <taxon>Poaceae</taxon>
        <taxon>BOP clade</taxon>
        <taxon>Oryzoideae</taxon>
        <taxon>Oryzeae</taxon>
        <taxon>Oryzinae</taxon>
        <taxon>Oryza</taxon>
    </lineage>
</organism>
<evidence type="ECO:0000313" key="1">
    <source>
        <dbReference type="EnsemblPlants" id="ORGLA04G0009800.1"/>
    </source>
</evidence>
<reference evidence="1" key="1">
    <citation type="submission" date="2015-06" db="UniProtKB">
        <authorList>
            <consortium name="EnsemblPlants"/>
        </authorList>
    </citation>
    <scope>IDENTIFICATION</scope>
</reference>
<keyword evidence="2" id="KW-1185">Reference proteome</keyword>
<sequence>MKCLLSLQLLCLRVGMWFICGIRFQFLQHFSARSIGDVFLFISSYRMQVWGVTFCLDSGVN</sequence>
<dbReference type="AlphaFoldDB" id="I1PIS9"/>
<dbReference type="Proteomes" id="UP000007306">
    <property type="component" value="Chromosome 4"/>
</dbReference>
<dbReference type="HOGENOM" id="CLU_2926419_0_0_1"/>
<evidence type="ECO:0000313" key="2">
    <source>
        <dbReference type="Proteomes" id="UP000007306"/>
    </source>
</evidence>
<reference evidence="1 2" key="2">
    <citation type="submission" date="2018-04" db="EMBL/GenBank/DDBJ databases">
        <title>OglaRS2 (Oryza glaberrima Reference Sequence Version 2).</title>
        <authorList>
            <person name="Zhang J."/>
            <person name="Kudrna D."/>
            <person name="Lee S."/>
            <person name="Talag J."/>
            <person name="Rajasekar S."/>
            <person name="Wing R.A."/>
        </authorList>
    </citation>
    <scope>NUCLEOTIDE SEQUENCE [LARGE SCALE GENOMIC DNA]</scope>
    <source>
        <strain evidence="1 2">cv. IRGC 96717</strain>
    </source>
</reference>